<organism evidence="1 2">
    <name type="scientific">Daphnia magna</name>
    <dbReference type="NCBI Taxonomy" id="35525"/>
    <lineage>
        <taxon>Eukaryota</taxon>
        <taxon>Metazoa</taxon>
        <taxon>Ecdysozoa</taxon>
        <taxon>Arthropoda</taxon>
        <taxon>Crustacea</taxon>
        <taxon>Branchiopoda</taxon>
        <taxon>Diplostraca</taxon>
        <taxon>Cladocera</taxon>
        <taxon>Anomopoda</taxon>
        <taxon>Daphniidae</taxon>
        <taxon>Daphnia</taxon>
    </lineage>
</organism>
<dbReference type="EMBL" id="LRGB01000944">
    <property type="protein sequence ID" value="KZS14631.1"/>
    <property type="molecule type" value="Genomic_DNA"/>
</dbReference>
<protein>
    <submittedName>
        <fullName evidence="1">Uncharacterized protein</fullName>
    </submittedName>
</protein>
<comment type="caution">
    <text evidence="1">The sequence shown here is derived from an EMBL/GenBank/DDBJ whole genome shotgun (WGS) entry which is preliminary data.</text>
</comment>
<dbReference type="AlphaFoldDB" id="A0A0P6CDR7"/>
<evidence type="ECO:0000313" key="1">
    <source>
        <dbReference type="EMBL" id="KZS14631.1"/>
    </source>
</evidence>
<sequence>MIKGPFLFAILCGLANISFAEPTKYEMSDAAIKWRRFPGDAAMESDPIWGYGYGGYPYFDYSYRPFGYGRFWDNDEPSTTNDVDDTEEQAEPIKLCFRGICLGTGRVRDEAKDPIRVCYRSRTGRKICVGNDGQQRMDPRTRCWTTARGELRCLGDQPMDPGRCIKGPLGFRICL</sequence>
<name>A0A0P6CDR7_9CRUS</name>
<dbReference type="Proteomes" id="UP000076858">
    <property type="component" value="Unassembled WGS sequence"/>
</dbReference>
<proteinExistence type="predicted"/>
<gene>
    <name evidence="1" type="ORF">APZ42_019988</name>
</gene>
<evidence type="ECO:0000313" key="2">
    <source>
        <dbReference type="Proteomes" id="UP000076858"/>
    </source>
</evidence>
<reference evidence="1 2" key="1">
    <citation type="submission" date="2016-03" db="EMBL/GenBank/DDBJ databases">
        <title>EvidentialGene: Evidence-directed Construction of Genes on Genomes.</title>
        <authorList>
            <person name="Gilbert D.G."/>
            <person name="Choi J.-H."/>
            <person name="Mockaitis K."/>
            <person name="Colbourne J."/>
            <person name="Pfrender M."/>
        </authorList>
    </citation>
    <scope>NUCLEOTIDE SEQUENCE [LARGE SCALE GENOMIC DNA]</scope>
    <source>
        <strain evidence="1 2">Xinb3</strain>
        <tissue evidence="1">Complete organism</tissue>
    </source>
</reference>
<dbReference type="OrthoDB" id="10423195at2759"/>
<accession>A0A0P6CDR7</accession>
<keyword evidence="2" id="KW-1185">Reference proteome</keyword>